<keyword evidence="1" id="KW-0812">Transmembrane</keyword>
<dbReference type="InterPro" id="IPR014470">
    <property type="entry name" value="UCP01500"/>
</dbReference>
<evidence type="ECO:0000313" key="3">
    <source>
        <dbReference type="Proteomes" id="UP000198775"/>
    </source>
</evidence>
<gene>
    <name evidence="2" type="ORF">SAMN05216388_1003189</name>
</gene>
<reference evidence="3" key="1">
    <citation type="submission" date="2016-10" db="EMBL/GenBank/DDBJ databases">
        <authorList>
            <person name="Varghese N."/>
            <person name="Submissions S."/>
        </authorList>
    </citation>
    <scope>NUCLEOTIDE SEQUENCE [LARGE SCALE GENOMIC DNA]</scope>
    <source>
        <strain evidence="3">IBRC-M 10043</strain>
    </source>
</reference>
<sequence length="132" mass="14563">MGILVLGLLHVVETRRYRADDARRSRVRLVEEDLRDPAHKIAFAEAYTRRLRRVSLPLFLVVLAAWVVRILLVAPGGDPFASAAVFGLPGRLVVASVAALAIALLAVAFWPRSRKAKGELQERGKAGDRKDE</sequence>
<dbReference type="EMBL" id="FOCX01000003">
    <property type="protein sequence ID" value="SEN46904.1"/>
    <property type="molecule type" value="Genomic_DNA"/>
</dbReference>
<protein>
    <submittedName>
        <fullName evidence="2">Predicted integral membrane protein</fullName>
    </submittedName>
</protein>
<feature type="transmembrane region" description="Helical" evidence="1">
    <location>
        <begin position="54"/>
        <end position="72"/>
    </location>
</feature>
<dbReference type="Proteomes" id="UP000198775">
    <property type="component" value="Unassembled WGS sequence"/>
</dbReference>
<organism evidence="2 3">
    <name type="scientific">Halorientalis persicus</name>
    <dbReference type="NCBI Taxonomy" id="1367881"/>
    <lineage>
        <taxon>Archaea</taxon>
        <taxon>Methanobacteriati</taxon>
        <taxon>Methanobacteriota</taxon>
        <taxon>Stenosarchaea group</taxon>
        <taxon>Halobacteria</taxon>
        <taxon>Halobacteriales</taxon>
        <taxon>Haloarculaceae</taxon>
        <taxon>Halorientalis</taxon>
    </lineage>
</organism>
<evidence type="ECO:0000256" key="1">
    <source>
        <dbReference type="SAM" id="Phobius"/>
    </source>
</evidence>
<keyword evidence="1" id="KW-0472">Membrane</keyword>
<name>A0A1H8GT72_9EURY</name>
<keyword evidence="3" id="KW-1185">Reference proteome</keyword>
<dbReference type="Pfam" id="PF10028">
    <property type="entry name" value="DUF2270"/>
    <property type="match status" value="1"/>
</dbReference>
<accession>A0A1H8GT72</accession>
<evidence type="ECO:0000313" key="2">
    <source>
        <dbReference type="EMBL" id="SEN46904.1"/>
    </source>
</evidence>
<keyword evidence="1" id="KW-1133">Transmembrane helix</keyword>
<proteinExistence type="predicted"/>
<dbReference type="AlphaFoldDB" id="A0A1H8GT72"/>
<feature type="transmembrane region" description="Helical" evidence="1">
    <location>
        <begin position="92"/>
        <end position="110"/>
    </location>
</feature>